<evidence type="ECO:0000259" key="1">
    <source>
        <dbReference type="SMART" id="SM00471"/>
    </source>
</evidence>
<dbReference type="GO" id="GO:0016787">
    <property type="term" value="F:hydrolase activity"/>
    <property type="evidence" value="ECO:0007669"/>
    <property type="project" value="UniProtKB-KW"/>
</dbReference>
<dbReference type="Gene3D" id="1.10.3210.10">
    <property type="entry name" value="Hypothetical protein af1432"/>
    <property type="match status" value="1"/>
</dbReference>
<dbReference type="Proteomes" id="UP001267878">
    <property type="component" value="Unassembled WGS sequence"/>
</dbReference>
<keyword evidence="3" id="KW-1185">Reference proteome</keyword>
<dbReference type="PANTHER" id="PTHR46246:SF1">
    <property type="entry name" value="GUANOSINE-3',5'-BIS(DIPHOSPHATE) 3'-PYROPHOSPHOHYDROLASE MESH1"/>
    <property type="match status" value="1"/>
</dbReference>
<dbReference type="Pfam" id="PF13328">
    <property type="entry name" value="HD_4"/>
    <property type="match status" value="1"/>
</dbReference>
<feature type="domain" description="HD/PDEase" evidence="1">
    <location>
        <begin position="27"/>
        <end position="147"/>
    </location>
</feature>
<dbReference type="InterPro" id="IPR003607">
    <property type="entry name" value="HD/PDEase_dom"/>
</dbReference>
<name>A0ABU1VTE2_9GAMM</name>
<proteinExistence type="predicted"/>
<evidence type="ECO:0000313" key="3">
    <source>
        <dbReference type="Proteomes" id="UP001267878"/>
    </source>
</evidence>
<dbReference type="EMBL" id="JAVDVW010000002">
    <property type="protein sequence ID" value="MDR7100635.1"/>
    <property type="molecule type" value="Genomic_DNA"/>
</dbReference>
<evidence type="ECO:0000313" key="2">
    <source>
        <dbReference type="EMBL" id="MDR7100635.1"/>
    </source>
</evidence>
<dbReference type="InterPro" id="IPR052194">
    <property type="entry name" value="MESH1"/>
</dbReference>
<reference evidence="2 3" key="1">
    <citation type="submission" date="2023-07" db="EMBL/GenBank/DDBJ databases">
        <title>Sorghum-associated microbial communities from plants grown in Nebraska, USA.</title>
        <authorList>
            <person name="Schachtman D."/>
        </authorList>
    </citation>
    <scope>NUCLEOTIDE SEQUENCE [LARGE SCALE GENOMIC DNA]</scope>
    <source>
        <strain evidence="2 3">BE187</strain>
    </source>
</reference>
<gene>
    <name evidence="2" type="ORF">J2X04_003016</name>
</gene>
<dbReference type="SMART" id="SM00471">
    <property type="entry name" value="HDc"/>
    <property type="match status" value="1"/>
</dbReference>
<sequence>MTALTERFARAVDYARIAHTGQVRKGTAIPYLTHLLGVATLVIEHGGSEDQAIAGLLHDCIEDCGEAHEAIIRAQFGDTVARIVRACTDGTAEGKSENTTAEAKQADWLRRKRDYLKHLAEADDEVLLVSGCDKLHNALAIVADLENPDVGVKVFARFTGAREGTLAYYQSLCEVFLARGSRSARELDAAVARMHAFAGDASRQVLAFEVSVRGDYQDGIPAE</sequence>
<accession>A0ABU1VTE2</accession>
<organism evidence="2 3">
    <name type="scientific">Agrilutibacter niabensis</name>
    <dbReference type="NCBI Taxonomy" id="380628"/>
    <lineage>
        <taxon>Bacteria</taxon>
        <taxon>Pseudomonadati</taxon>
        <taxon>Pseudomonadota</taxon>
        <taxon>Gammaproteobacteria</taxon>
        <taxon>Lysobacterales</taxon>
        <taxon>Lysobacteraceae</taxon>
        <taxon>Agrilutibacter</taxon>
    </lineage>
</organism>
<dbReference type="SUPFAM" id="SSF109604">
    <property type="entry name" value="HD-domain/PDEase-like"/>
    <property type="match status" value="1"/>
</dbReference>
<dbReference type="RefSeq" id="WP_310055635.1">
    <property type="nucleotide sequence ID" value="NZ_JAVDVW010000002.1"/>
</dbReference>
<keyword evidence="2" id="KW-0378">Hydrolase</keyword>
<protein>
    <submittedName>
        <fullName evidence="2">(P)ppGpp synthase/HD superfamily hydrolase</fullName>
    </submittedName>
</protein>
<comment type="caution">
    <text evidence="2">The sequence shown here is derived from an EMBL/GenBank/DDBJ whole genome shotgun (WGS) entry which is preliminary data.</text>
</comment>
<dbReference type="PANTHER" id="PTHR46246">
    <property type="entry name" value="GUANOSINE-3',5'-BIS(DIPHOSPHATE) 3'-PYROPHOSPHOHYDROLASE MESH1"/>
    <property type="match status" value="1"/>
</dbReference>